<sequence>MVRGEFESREELRKYLPDNVAVPRTLELDPSSSFLLTAFHHLTEEEEINPRQLAQVLKTLHQNSQYFTGKFGFHVTTFNGVVPLINDRCDTWKSTLADS</sequence>
<dbReference type="EMBL" id="JAWHQM010000138">
    <property type="protein sequence ID" value="KAK5637568.1"/>
    <property type="molecule type" value="Genomic_DNA"/>
</dbReference>
<evidence type="ECO:0000313" key="1">
    <source>
        <dbReference type="EMBL" id="KAK5637568.1"/>
    </source>
</evidence>
<dbReference type="Proteomes" id="UP001305414">
    <property type="component" value="Unassembled WGS sequence"/>
</dbReference>
<accession>A0AAN7ZFE2</accession>
<reference evidence="1 2" key="1">
    <citation type="submission" date="2023-10" db="EMBL/GenBank/DDBJ databases">
        <title>Draft genome sequence of Xylaria bambusicola isolate GMP-LS, the root and basal stem rot pathogen of sugarcane in Indonesia.</title>
        <authorList>
            <person name="Selvaraj P."/>
            <person name="Muralishankar V."/>
            <person name="Muruganantham S."/>
            <person name="Sp S."/>
            <person name="Haryani S."/>
            <person name="Lau K.J.X."/>
            <person name="Naqvi N.I."/>
        </authorList>
    </citation>
    <scope>NUCLEOTIDE SEQUENCE [LARGE SCALE GENOMIC DNA]</scope>
    <source>
        <strain evidence="1">GMP-LS</strain>
    </source>
</reference>
<comment type="caution">
    <text evidence="1">The sequence shown here is derived from an EMBL/GenBank/DDBJ whole genome shotgun (WGS) entry which is preliminary data.</text>
</comment>
<dbReference type="Gene3D" id="3.90.1200.10">
    <property type="match status" value="1"/>
</dbReference>
<dbReference type="InterPro" id="IPR016477">
    <property type="entry name" value="Fructo-/Ketosamine-3-kinase"/>
</dbReference>
<dbReference type="Pfam" id="PF03881">
    <property type="entry name" value="Fructosamin_kin"/>
    <property type="match status" value="1"/>
</dbReference>
<gene>
    <name evidence="1" type="ORF">RRF57_013283</name>
</gene>
<name>A0AAN7ZFE2_9PEZI</name>
<organism evidence="1 2">
    <name type="scientific">Xylaria bambusicola</name>
    <dbReference type="NCBI Taxonomy" id="326684"/>
    <lineage>
        <taxon>Eukaryota</taxon>
        <taxon>Fungi</taxon>
        <taxon>Dikarya</taxon>
        <taxon>Ascomycota</taxon>
        <taxon>Pezizomycotina</taxon>
        <taxon>Sordariomycetes</taxon>
        <taxon>Xylariomycetidae</taxon>
        <taxon>Xylariales</taxon>
        <taxon>Xylariaceae</taxon>
        <taxon>Xylaria</taxon>
    </lineage>
</organism>
<protein>
    <submittedName>
        <fullName evidence="1">Uncharacterized protein</fullName>
    </submittedName>
</protein>
<proteinExistence type="predicted"/>
<evidence type="ECO:0000313" key="2">
    <source>
        <dbReference type="Proteomes" id="UP001305414"/>
    </source>
</evidence>
<dbReference type="AlphaFoldDB" id="A0AAN7ZFE2"/>
<keyword evidence="2" id="KW-1185">Reference proteome</keyword>